<reference evidence="4 5" key="1">
    <citation type="submission" date="2024-06" db="EMBL/GenBank/DDBJ databases">
        <authorList>
            <person name="Kraege A."/>
            <person name="Thomma B."/>
        </authorList>
    </citation>
    <scope>NUCLEOTIDE SEQUENCE [LARGE SCALE GENOMIC DNA]</scope>
</reference>
<organism evidence="4 5">
    <name type="scientific">Coccomyxa viridis</name>
    <dbReference type="NCBI Taxonomy" id="1274662"/>
    <lineage>
        <taxon>Eukaryota</taxon>
        <taxon>Viridiplantae</taxon>
        <taxon>Chlorophyta</taxon>
        <taxon>core chlorophytes</taxon>
        <taxon>Trebouxiophyceae</taxon>
        <taxon>Trebouxiophyceae incertae sedis</taxon>
        <taxon>Coccomyxaceae</taxon>
        <taxon>Coccomyxa</taxon>
    </lineage>
</organism>
<dbReference type="Pfam" id="PF08373">
    <property type="entry name" value="RAP"/>
    <property type="match status" value="1"/>
</dbReference>
<feature type="compositionally biased region" description="Low complexity" evidence="1">
    <location>
        <begin position="72"/>
        <end position="82"/>
    </location>
</feature>
<feature type="region of interest" description="Disordered" evidence="1">
    <location>
        <begin position="72"/>
        <end position="101"/>
    </location>
</feature>
<dbReference type="Proteomes" id="UP001497392">
    <property type="component" value="Unassembled WGS sequence"/>
</dbReference>
<dbReference type="EMBL" id="CAXHTA020000005">
    <property type="protein sequence ID" value="CAL5221212.1"/>
    <property type="molecule type" value="Genomic_DNA"/>
</dbReference>
<dbReference type="InterPro" id="IPR013584">
    <property type="entry name" value="RAP"/>
</dbReference>
<keyword evidence="5" id="KW-1185">Reference proteome</keyword>
<feature type="domain" description="RAP" evidence="2">
    <location>
        <begin position="471"/>
        <end position="515"/>
    </location>
</feature>
<dbReference type="Pfam" id="PF26188">
    <property type="entry name" value="RESC6"/>
    <property type="match status" value="1"/>
</dbReference>
<evidence type="ECO:0000259" key="3">
    <source>
        <dbReference type="Pfam" id="PF26188"/>
    </source>
</evidence>
<evidence type="ECO:0000259" key="2">
    <source>
        <dbReference type="Pfam" id="PF08373"/>
    </source>
</evidence>
<gene>
    <name evidence="4" type="primary">g3361</name>
    <name evidence="4" type="ORF">VP750_LOCUS2871</name>
</gene>
<evidence type="ECO:0000313" key="5">
    <source>
        <dbReference type="Proteomes" id="UP001497392"/>
    </source>
</evidence>
<comment type="caution">
    <text evidence="4">The sequence shown here is derived from an EMBL/GenBank/DDBJ whole genome shotgun (WGS) entry which is preliminary data.</text>
</comment>
<sequence>MARSKVLSLLEKSANLHRAALLGPLRYPIKGHLYTTASKDLTQQLSLLFPASAGSWPFASAVVRELLSGGSKSADSGSSDGSARQEFTTQSAAEAEPVPADDEPVQNFRVLQLLSAAEQRLQANEVGPRVTPILQHLIPELRSLRPVELAAMCTALSSIGWQDSLVDLVLGVVSDMVQDNVASFTAPQLAAMCGAYVQLCRHSYNDSQLFDAIVEQVLRSFKDLDASGLVSLTNALSMADHESEKSAVLLKAIAAGALDLIPSFAPGQAVSLLSSFSCLRHYDEPLYRAVSRHLLAQGLQQLQPRQQANLLLSLARMGHTEEELVRQLRQQLVQDADKLRGSALCDVLWSLGILDDLPVATYTQLASLLEQQPLRDFQPSDFRRLYEVQRIVQACLPAEERGQVVLPGWMRAYASAAWQDRFFAEQNFTPLQQSVCRALADQGISFEEKQLHNMTFAVIVRGTQIALHPEGPDNYSSSWPKRPLGDTLAMRRMLRAQGWTVIPIPKHEWMAMTIPRRRAHVNKLVTEAST</sequence>
<evidence type="ECO:0000313" key="4">
    <source>
        <dbReference type="EMBL" id="CAL5221212.1"/>
    </source>
</evidence>
<proteinExistence type="predicted"/>
<accession>A0ABP1FSZ1</accession>
<protein>
    <submittedName>
        <fullName evidence="4">G3361 protein</fullName>
    </submittedName>
</protein>
<feature type="domain" description="RNA-editing substrate-binding complex 6 protein" evidence="3">
    <location>
        <begin position="209"/>
        <end position="354"/>
    </location>
</feature>
<name>A0ABP1FSZ1_9CHLO</name>
<evidence type="ECO:0000256" key="1">
    <source>
        <dbReference type="SAM" id="MobiDB-lite"/>
    </source>
</evidence>
<dbReference type="InterPro" id="IPR058917">
    <property type="entry name" value="RESC6_dom"/>
</dbReference>